<keyword evidence="2" id="KW-1185">Reference proteome</keyword>
<gene>
    <name evidence="1" type="ORF">ABIE37_001186</name>
</gene>
<organism evidence="1 2">
    <name type="scientific">Arthrobacter bambusae</name>
    <dbReference type="NCBI Taxonomy" id="1338426"/>
    <lineage>
        <taxon>Bacteria</taxon>
        <taxon>Bacillati</taxon>
        <taxon>Actinomycetota</taxon>
        <taxon>Actinomycetes</taxon>
        <taxon>Micrococcales</taxon>
        <taxon>Micrococcaceae</taxon>
        <taxon>Arthrobacter</taxon>
    </lineage>
</organism>
<dbReference type="GO" id="GO:0004519">
    <property type="term" value="F:endonuclease activity"/>
    <property type="evidence" value="ECO:0007669"/>
    <property type="project" value="UniProtKB-KW"/>
</dbReference>
<name>A0ABV2P485_9MICC</name>
<dbReference type="Gene3D" id="3.40.960.10">
    <property type="entry name" value="VSR Endonuclease"/>
    <property type="match status" value="1"/>
</dbReference>
<evidence type="ECO:0000313" key="2">
    <source>
        <dbReference type="Proteomes" id="UP001549307"/>
    </source>
</evidence>
<keyword evidence="1" id="KW-0378">Hydrolase</keyword>
<accession>A0ABV2P485</accession>
<protein>
    <submittedName>
        <fullName evidence="1">Very-short-patch-repair endonuclease</fullName>
    </submittedName>
</protein>
<evidence type="ECO:0000313" key="1">
    <source>
        <dbReference type="EMBL" id="MET4539414.1"/>
    </source>
</evidence>
<dbReference type="EMBL" id="JBEPSN010000002">
    <property type="protein sequence ID" value="MET4539414.1"/>
    <property type="molecule type" value="Genomic_DNA"/>
</dbReference>
<proteinExistence type="predicted"/>
<sequence>MWRTDELLRFGLNSRRIKKLVDSDELHRLRYGCYIRSDKWNALGPGRRARVRIFAHAHGTLTTSTGGFIYSHLSAARLHGLFVWGVDDKVHILHRARPSSDRWGKDVRGHKESFTEDDVVPVQGLRATTLDRTIFDCARMLSYPKALVIMDHGLRVGADINALADLAAASSGKRGVRTLRKALANADPRSESAGETLTRELMQRLRIKPPQPQFEVQSRLGRHRMDFAWEEEKLALEFDGRTKYFDFNPTDEVIFQERRREKALVEEGWRFIRIEWKDLFQERAFKERILRALG</sequence>
<dbReference type="Proteomes" id="UP001549307">
    <property type="component" value="Unassembled WGS sequence"/>
</dbReference>
<reference evidence="1 2" key="1">
    <citation type="submission" date="2024-06" db="EMBL/GenBank/DDBJ databases">
        <title>Sorghum-associated microbial communities from plants grown in Nebraska, USA.</title>
        <authorList>
            <person name="Schachtman D."/>
        </authorList>
    </citation>
    <scope>NUCLEOTIDE SEQUENCE [LARGE SCALE GENOMIC DNA]</scope>
    <source>
        <strain evidence="1 2">3552</strain>
    </source>
</reference>
<keyword evidence="1" id="KW-0255">Endonuclease</keyword>
<comment type="caution">
    <text evidence="1">The sequence shown here is derived from an EMBL/GenBank/DDBJ whole genome shotgun (WGS) entry which is preliminary data.</text>
</comment>
<keyword evidence="1" id="KW-0540">Nuclease</keyword>